<evidence type="ECO:0000256" key="1">
    <source>
        <dbReference type="SAM" id="Phobius"/>
    </source>
</evidence>
<proteinExistence type="predicted"/>
<organism evidence="2 3">
    <name type="scientific">Zestosphaera tikiterensis</name>
    <dbReference type="NCBI Taxonomy" id="1973259"/>
    <lineage>
        <taxon>Archaea</taxon>
        <taxon>Thermoproteota</taxon>
        <taxon>Thermoprotei</taxon>
        <taxon>Desulfurococcales</taxon>
        <taxon>Desulfurococcaceae</taxon>
        <taxon>Zestosphaera</taxon>
    </lineage>
</organism>
<comment type="caution">
    <text evidence="2">The sequence shown here is derived from an EMBL/GenBank/DDBJ whole genome shotgun (WGS) entry which is preliminary data.</text>
</comment>
<dbReference type="AlphaFoldDB" id="A0A2R7Y2N6"/>
<feature type="transmembrane region" description="Helical" evidence="1">
    <location>
        <begin position="42"/>
        <end position="63"/>
    </location>
</feature>
<sequence>MRVNTILEKLKALGFASESLTERDLIDIEKKAFIKEIHESKVTVPLTLSIGLTYFTYSMLSLVTGWNPPTPYEEHIGLLAATAVILLNLKIFSRGLKALVRLTPTMDSLISLGVGTAYIAGIAALAGLMPHLGFFEAPAGVFSLRFLRQLSRVINEG</sequence>
<keyword evidence="1" id="KW-0812">Transmembrane</keyword>
<name>A0A2R7Y2N6_9CREN</name>
<keyword evidence="1" id="KW-0472">Membrane</keyword>
<keyword evidence="1" id="KW-1133">Transmembrane helix</keyword>
<dbReference type="EMBL" id="NBVN01000006">
    <property type="protein sequence ID" value="PUA31774.1"/>
    <property type="molecule type" value="Genomic_DNA"/>
</dbReference>
<reference evidence="2 3" key="1">
    <citation type="journal article" date="2018" name="Syst. Appl. Microbiol.">
        <title>A new symbiotic nanoarchaeote (Candidatus Nanoclepta minutus) and its host (Zestosphaera tikiterensis gen. nov., sp. nov.) from a New Zealand hot spring.</title>
        <authorList>
            <person name="St John E."/>
            <person name="Liu Y."/>
            <person name="Podar M."/>
            <person name="Stott M.B."/>
            <person name="Meneghin J."/>
            <person name="Chen Z."/>
            <person name="Lagutin K."/>
            <person name="Mitchell K."/>
            <person name="Reysenbach A.L."/>
        </authorList>
    </citation>
    <scope>NUCLEOTIDE SEQUENCE [LARGE SCALE GENOMIC DNA]</scope>
    <source>
        <strain evidence="2">NZ3</strain>
    </source>
</reference>
<accession>A0A2R7Y2N6</accession>
<evidence type="ECO:0000313" key="2">
    <source>
        <dbReference type="EMBL" id="PUA31774.1"/>
    </source>
</evidence>
<feature type="transmembrane region" description="Helical" evidence="1">
    <location>
        <begin position="75"/>
        <end position="96"/>
    </location>
</feature>
<feature type="transmembrane region" description="Helical" evidence="1">
    <location>
        <begin position="108"/>
        <end position="129"/>
    </location>
</feature>
<evidence type="ECO:0000313" key="3">
    <source>
        <dbReference type="Proteomes" id="UP000244093"/>
    </source>
</evidence>
<gene>
    <name evidence="2" type="ORF">B7O98_08215</name>
</gene>
<dbReference type="Proteomes" id="UP000244093">
    <property type="component" value="Unassembled WGS sequence"/>
</dbReference>
<protein>
    <submittedName>
        <fullName evidence="2">Uncharacterized protein</fullName>
    </submittedName>
</protein>